<dbReference type="Proteomes" id="UP000740883">
    <property type="component" value="Unassembled WGS sequence"/>
</dbReference>
<evidence type="ECO:0000256" key="1">
    <source>
        <dbReference type="SAM" id="MobiDB-lite"/>
    </source>
</evidence>
<name>A0A9P6H0V6_9MICR</name>
<proteinExistence type="predicted"/>
<sequence>MKKMFFLFYFVYSTSHIKHTVRGNNYSVILNVEENKQTQNIPSTSFSPTDEIEEIEMNLLSDKIDDSSNAPEQAQTSSQKDADVKDSKNRWNDLKIFIEKNYLIMILIGVFFIFMSVFIAYLSKDKDPSSVIVLLIFGINIIIGSIIAKNRQSN</sequence>
<reference evidence="3 4" key="1">
    <citation type="journal article" date="2020" name="Genome Biol. Evol.">
        <title>Comparative genomics of strictly vertically transmitted, feminizing microsporidia endosymbionts of amphipod crustaceans.</title>
        <authorList>
            <person name="Cormier A."/>
            <person name="Chebbi M.A."/>
            <person name="Giraud I."/>
            <person name="Wattier R."/>
            <person name="Teixeira M."/>
            <person name="Gilbert C."/>
            <person name="Rigaud T."/>
            <person name="Cordaux R."/>
        </authorList>
    </citation>
    <scope>NUCLEOTIDE SEQUENCE [LARGE SCALE GENOMIC DNA]</scope>
    <source>
        <strain evidence="3 4">Ou3-Ou53</strain>
    </source>
</reference>
<evidence type="ECO:0000313" key="3">
    <source>
        <dbReference type="EMBL" id="KAF9764545.1"/>
    </source>
</evidence>
<feature type="transmembrane region" description="Helical" evidence="2">
    <location>
        <begin position="102"/>
        <end position="123"/>
    </location>
</feature>
<gene>
    <name evidence="3" type="ORF">NGRA_0467</name>
</gene>
<dbReference type="EMBL" id="SBJO01000017">
    <property type="protein sequence ID" value="KAF9764545.1"/>
    <property type="molecule type" value="Genomic_DNA"/>
</dbReference>
<accession>A0A9P6H0V6</accession>
<keyword evidence="4" id="KW-1185">Reference proteome</keyword>
<keyword evidence="2" id="KW-0472">Membrane</keyword>
<organism evidence="3 4">
    <name type="scientific">Nosema granulosis</name>
    <dbReference type="NCBI Taxonomy" id="83296"/>
    <lineage>
        <taxon>Eukaryota</taxon>
        <taxon>Fungi</taxon>
        <taxon>Fungi incertae sedis</taxon>
        <taxon>Microsporidia</taxon>
        <taxon>Nosematidae</taxon>
        <taxon>Nosema</taxon>
    </lineage>
</organism>
<feature type="compositionally biased region" description="Polar residues" evidence="1">
    <location>
        <begin position="67"/>
        <end position="79"/>
    </location>
</feature>
<keyword evidence="2" id="KW-0812">Transmembrane</keyword>
<feature type="transmembrane region" description="Helical" evidence="2">
    <location>
        <begin position="129"/>
        <end position="148"/>
    </location>
</feature>
<comment type="caution">
    <text evidence="3">The sequence shown here is derived from an EMBL/GenBank/DDBJ whole genome shotgun (WGS) entry which is preliminary data.</text>
</comment>
<feature type="region of interest" description="Disordered" evidence="1">
    <location>
        <begin position="65"/>
        <end position="84"/>
    </location>
</feature>
<evidence type="ECO:0000256" key="2">
    <source>
        <dbReference type="SAM" id="Phobius"/>
    </source>
</evidence>
<dbReference type="AlphaFoldDB" id="A0A9P6H0V6"/>
<keyword evidence="2" id="KW-1133">Transmembrane helix</keyword>
<protein>
    <submittedName>
        <fullName evidence="3">Uncharacterized protein</fullName>
    </submittedName>
</protein>
<evidence type="ECO:0000313" key="4">
    <source>
        <dbReference type="Proteomes" id="UP000740883"/>
    </source>
</evidence>